<feature type="compositionally biased region" description="Low complexity" evidence="1">
    <location>
        <begin position="527"/>
        <end position="539"/>
    </location>
</feature>
<feature type="region of interest" description="Disordered" evidence="1">
    <location>
        <begin position="487"/>
        <end position="607"/>
    </location>
</feature>
<dbReference type="PANTHER" id="PTHR39611:SF2">
    <property type="entry name" value="HYDROXYPROLINE-RICH GLYCOPROTEIN DZ-HRGP"/>
    <property type="match status" value="1"/>
</dbReference>
<dbReference type="EMBL" id="NJET01000206">
    <property type="protein sequence ID" value="PHH59432.1"/>
    <property type="molecule type" value="Genomic_DNA"/>
</dbReference>
<feature type="compositionally biased region" description="Basic and acidic residues" evidence="1">
    <location>
        <begin position="102"/>
        <end position="112"/>
    </location>
</feature>
<evidence type="ECO:0000259" key="2">
    <source>
        <dbReference type="Pfam" id="PF24355"/>
    </source>
</evidence>
<dbReference type="Proteomes" id="UP000226192">
    <property type="component" value="Unassembled WGS sequence"/>
</dbReference>
<dbReference type="STRING" id="1399860.A0A2C5XWU3"/>
<evidence type="ECO:0000256" key="1">
    <source>
        <dbReference type="SAM" id="MobiDB-lite"/>
    </source>
</evidence>
<dbReference type="Pfam" id="PF24355">
    <property type="entry name" value="DUF7514"/>
    <property type="match status" value="1"/>
</dbReference>
<evidence type="ECO:0000313" key="3">
    <source>
        <dbReference type="EMBL" id="PHH59432.1"/>
    </source>
</evidence>
<feature type="compositionally biased region" description="Basic residues" evidence="1">
    <location>
        <begin position="595"/>
        <end position="607"/>
    </location>
</feature>
<feature type="compositionally biased region" description="Acidic residues" evidence="1">
    <location>
        <begin position="62"/>
        <end position="78"/>
    </location>
</feature>
<feature type="compositionally biased region" description="Low complexity" evidence="1">
    <location>
        <begin position="15"/>
        <end position="27"/>
    </location>
</feature>
<evidence type="ECO:0000313" key="4">
    <source>
        <dbReference type="Proteomes" id="UP000226192"/>
    </source>
</evidence>
<feature type="domain" description="DUF7514" evidence="2">
    <location>
        <begin position="194"/>
        <end position="363"/>
    </location>
</feature>
<dbReference type="OrthoDB" id="5413703at2759"/>
<sequence length="607" mass="67336">MLDWMRTSRMDKLDSSSCESSDASELSTPSDCAPSTPGSECSDPLDWIPKASGTTKPFQATVEDDDDDDDEENDEDEQPSSSRDSCIESDIASSKPSRRRPMHSESSKHDAKSASSSTSSSRASGGQPPVLNRASSYPGAHGSASPVPSSRARPTVHFSDREMPKLGHRPVVGSELASKPGSSTELSVVDLQWGRLFTGGGEPTMRLRQVLRGLAKYITGQYETCSAGVITPRQLLTFYKHCQMDKEIYPFQHVFETESRKALRCLELLYLELGCEYYLIQDSSRDRPYIPAMTLEGFASWMAVFMQASPGLEARRLDMIMSALPVEVEGDTLDGKPERLPKQLSRHLFPGKPQERSCQRVVSALRDWLEATGLTELRPMAPWVKVMCEAIGRSRSLSPAPRYRGRDDGDGRSKEASPGQEDGDTEGGRRHKRRDRETYIEVIEIPASEAAPASRSARPSACHRRSLDQIDESRFVGKALVECSREAPLREHRSTSTSSHRYRTPQPRDDKARHSEHRYSEARSGHRSSAASGYSSSSSSHHRRRRGAADGKATPPSSRECSPRASRRSENYALYQGRDAAPPAFDDHRREKSVAGRRSHRGTRYGG</sequence>
<reference evidence="3 4" key="1">
    <citation type="submission" date="2017-06" db="EMBL/GenBank/DDBJ databases">
        <title>Ant-infecting Ophiocordyceps genomes reveal a high diversity of potential behavioral manipulation genes and a possible major role for enterotoxins.</title>
        <authorList>
            <person name="De Bekker C."/>
            <person name="Evans H.C."/>
            <person name="Brachmann A."/>
            <person name="Hughes D.P."/>
        </authorList>
    </citation>
    <scope>NUCLEOTIDE SEQUENCE [LARGE SCALE GENOMIC DNA]</scope>
    <source>
        <strain evidence="3 4">Map64</strain>
    </source>
</reference>
<feature type="compositionally biased region" description="Low complexity" evidence="1">
    <location>
        <begin position="143"/>
        <end position="153"/>
    </location>
</feature>
<feature type="compositionally biased region" description="Low complexity" evidence="1">
    <location>
        <begin position="113"/>
        <end position="124"/>
    </location>
</feature>
<comment type="caution">
    <text evidence="3">The sequence shown here is derived from an EMBL/GenBank/DDBJ whole genome shotgun (WGS) entry which is preliminary data.</text>
</comment>
<dbReference type="AlphaFoldDB" id="A0A2C5XWU3"/>
<feature type="compositionally biased region" description="Basic and acidic residues" evidence="1">
    <location>
        <begin position="404"/>
        <end position="415"/>
    </location>
</feature>
<accession>A0A2C5XWU3</accession>
<proteinExistence type="predicted"/>
<gene>
    <name evidence="3" type="ORF">CDD81_3192</name>
</gene>
<keyword evidence="4" id="KW-1185">Reference proteome</keyword>
<dbReference type="InterPro" id="IPR055936">
    <property type="entry name" value="DUF7514"/>
</dbReference>
<feature type="compositionally biased region" description="Basic and acidic residues" evidence="1">
    <location>
        <begin position="506"/>
        <end position="524"/>
    </location>
</feature>
<organism evidence="3 4">
    <name type="scientific">Ophiocordyceps australis</name>
    <dbReference type="NCBI Taxonomy" id="1399860"/>
    <lineage>
        <taxon>Eukaryota</taxon>
        <taxon>Fungi</taxon>
        <taxon>Dikarya</taxon>
        <taxon>Ascomycota</taxon>
        <taxon>Pezizomycotina</taxon>
        <taxon>Sordariomycetes</taxon>
        <taxon>Hypocreomycetidae</taxon>
        <taxon>Hypocreales</taxon>
        <taxon>Ophiocordycipitaceae</taxon>
        <taxon>Ophiocordyceps</taxon>
    </lineage>
</organism>
<feature type="region of interest" description="Disordered" evidence="1">
    <location>
        <begin position="397"/>
        <end position="465"/>
    </location>
</feature>
<name>A0A2C5XWU3_9HYPO</name>
<feature type="compositionally biased region" description="Basic and acidic residues" evidence="1">
    <location>
        <begin position="1"/>
        <end position="14"/>
    </location>
</feature>
<protein>
    <recommendedName>
        <fullName evidence="2">DUF7514 domain-containing protein</fullName>
    </recommendedName>
</protein>
<dbReference type="PANTHER" id="PTHR39611">
    <property type="entry name" value="HYDROXYPROLINE-RICH GLYCOPROTEIN DZ-HRGP-RELATED"/>
    <property type="match status" value="1"/>
</dbReference>
<feature type="region of interest" description="Disordered" evidence="1">
    <location>
        <begin position="1"/>
        <end position="167"/>
    </location>
</feature>
<feature type="compositionally biased region" description="Low complexity" evidence="1">
    <location>
        <begin position="446"/>
        <end position="460"/>
    </location>
</feature>
<feature type="compositionally biased region" description="Basic and acidic residues" evidence="1">
    <location>
        <begin position="585"/>
        <end position="594"/>
    </location>
</feature>